<keyword evidence="3" id="KW-1185">Reference proteome</keyword>
<feature type="compositionally biased region" description="Polar residues" evidence="1">
    <location>
        <begin position="219"/>
        <end position="228"/>
    </location>
</feature>
<comment type="caution">
    <text evidence="2">The sequence shown here is derived from an EMBL/GenBank/DDBJ whole genome shotgun (WGS) entry which is preliminary data.</text>
</comment>
<feature type="region of interest" description="Disordered" evidence="1">
    <location>
        <begin position="212"/>
        <end position="242"/>
    </location>
</feature>
<feature type="compositionally biased region" description="Polar residues" evidence="1">
    <location>
        <begin position="75"/>
        <end position="88"/>
    </location>
</feature>
<gene>
    <name evidence="2" type="ORF">O181_018392</name>
</gene>
<evidence type="ECO:0000256" key="1">
    <source>
        <dbReference type="SAM" id="MobiDB-lite"/>
    </source>
</evidence>
<feature type="compositionally biased region" description="Basic and acidic residues" evidence="1">
    <location>
        <begin position="229"/>
        <end position="242"/>
    </location>
</feature>
<protein>
    <submittedName>
        <fullName evidence="2">Uncharacterized protein</fullName>
    </submittedName>
</protein>
<evidence type="ECO:0000313" key="3">
    <source>
        <dbReference type="Proteomes" id="UP000765509"/>
    </source>
</evidence>
<dbReference type="AlphaFoldDB" id="A0A9Q3GTH1"/>
<reference evidence="2" key="1">
    <citation type="submission" date="2021-03" db="EMBL/GenBank/DDBJ databases">
        <title>Draft genome sequence of rust myrtle Austropuccinia psidii MF-1, a brazilian biotype.</title>
        <authorList>
            <person name="Quecine M.C."/>
            <person name="Pachon D.M.R."/>
            <person name="Bonatelli M.L."/>
            <person name="Correr F.H."/>
            <person name="Franceschini L.M."/>
            <person name="Leite T.F."/>
            <person name="Margarido G.R.A."/>
            <person name="Almeida C.A."/>
            <person name="Ferrarezi J.A."/>
            <person name="Labate C.A."/>
        </authorList>
    </citation>
    <scope>NUCLEOTIDE SEQUENCE</scope>
    <source>
        <strain evidence="2">MF-1</strain>
    </source>
</reference>
<accession>A0A9Q3GTH1</accession>
<organism evidence="2 3">
    <name type="scientific">Austropuccinia psidii MF-1</name>
    <dbReference type="NCBI Taxonomy" id="1389203"/>
    <lineage>
        <taxon>Eukaryota</taxon>
        <taxon>Fungi</taxon>
        <taxon>Dikarya</taxon>
        <taxon>Basidiomycota</taxon>
        <taxon>Pucciniomycotina</taxon>
        <taxon>Pucciniomycetes</taxon>
        <taxon>Pucciniales</taxon>
        <taxon>Sphaerophragmiaceae</taxon>
        <taxon>Austropuccinia</taxon>
    </lineage>
</organism>
<sequence length="427" mass="48665">MFFHAKCQMSTSSEMTRSNTLSNMKNMELQETGQPPHRYAQFIQDLMTSRSLMDTVFAGTPERFLTSEGKPGVTMKSSGTVTSEEYHSGSFNGGSYSKRVLRHSEASVRSTVLDHRQPGINLYGRNLQELGRKLGLSPGAPTEALQSMMHFVLEHEPVQRNHNRITIEDITSPTIVAQESKGPSKAYEAEKTETNSALSTLAIEFQPISGSGKKIPELSNESHSSAIDRQNENPQKEPEGDEKIQFTDFKAIMVNRWKASIKDLNRFAEFYKKINGWENLERLLSQPIGAYRVKDEGFYDKKALCGAYIEWLSQKKSSSPLNVDPKRPGIVLTAEKIAESMDHMTLHEIVDTMSMNPTVKKYFIQFAISKGYKQNTFTTNIPQSKKNLNQLYEDWKLTPKSMGFEWLNFWEKIREFFKFSLSKMKMS</sequence>
<feature type="region of interest" description="Disordered" evidence="1">
    <location>
        <begin position="68"/>
        <end position="88"/>
    </location>
</feature>
<name>A0A9Q3GTH1_9BASI</name>
<dbReference type="EMBL" id="AVOT02005273">
    <property type="protein sequence ID" value="MBW0478677.1"/>
    <property type="molecule type" value="Genomic_DNA"/>
</dbReference>
<dbReference type="Proteomes" id="UP000765509">
    <property type="component" value="Unassembled WGS sequence"/>
</dbReference>
<proteinExistence type="predicted"/>
<evidence type="ECO:0000313" key="2">
    <source>
        <dbReference type="EMBL" id="MBW0478677.1"/>
    </source>
</evidence>